<sequence>MNKQVKANGWALLPFLVFVGIFLGSGIILEMQGVDMAFYKFPAPVAAMAGIVFAFIMFKGTIEEKFNDFVRGCGDNDIIVMCTIYLLAGAFSTVTGSMGAIDSAVNFGLTYIPAQFVMAGLFLICMLLSTAIGTSMGAIGAIGPIAYAVALTAGLNVPLTMAAVLGGCMCGDNLSIISDTTIAATKTQGCEMRDKFKLNFLIVLPAAIITIVLLLIFGRPESITAIEIGSYNLVKILPYVFVLVFALIGMNVFAVLTGGIFISGAIGMIYGEFNILGFAESIQSGFVGVFNIFLLSMLTGGLAALVTKAGGLQFLLEKIQKLIKGQKSAEAGIAALVSITDAAVANNTVAIIINGPIAKQISTKYKVDPRRSAVILDIFACVMQGAIPYGAQMLLIGTLAMGTISPLQIIPLLWYQMLLVVAAIISIYIPYANGVIKKNPWKWEDEEKQVA</sequence>
<feature type="transmembrane region" description="Helical" evidence="9">
    <location>
        <begin position="112"/>
        <end position="133"/>
    </location>
</feature>
<dbReference type="EMBL" id="CP058559">
    <property type="protein sequence ID" value="QNO15525.1"/>
    <property type="molecule type" value="Genomic_DNA"/>
</dbReference>
<keyword evidence="4" id="KW-1003">Cell membrane</keyword>
<feature type="transmembrane region" description="Helical" evidence="9">
    <location>
        <begin position="41"/>
        <end position="58"/>
    </location>
</feature>
<feature type="transmembrane region" description="Helical" evidence="9">
    <location>
        <begin position="78"/>
        <end position="100"/>
    </location>
</feature>
<evidence type="ECO:0000256" key="3">
    <source>
        <dbReference type="ARBA" id="ARBA00022449"/>
    </source>
</evidence>
<evidence type="ECO:0000259" key="10">
    <source>
        <dbReference type="Pfam" id="PF03553"/>
    </source>
</evidence>
<evidence type="ECO:0000256" key="9">
    <source>
        <dbReference type="SAM" id="Phobius"/>
    </source>
</evidence>
<dbReference type="PANTHER" id="PTHR33451">
    <property type="entry name" value="MALATE-2H(+)/NA(+)-LACTATE ANTIPORTER"/>
    <property type="match status" value="1"/>
</dbReference>
<dbReference type="PANTHER" id="PTHR33451:SF4">
    <property type="entry name" value="NA+_H+ ANTIPORTER"/>
    <property type="match status" value="1"/>
</dbReference>
<keyword evidence="5 9" id="KW-0812">Transmembrane</keyword>
<feature type="transmembrane region" description="Helical" evidence="9">
    <location>
        <begin position="374"/>
        <end position="401"/>
    </location>
</feature>
<evidence type="ECO:0000256" key="1">
    <source>
        <dbReference type="ARBA" id="ARBA00004651"/>
    </source>
</evidence>
<dbReference type="InterPro" id="IPR052180">
    <property type="entry name" value="NhaC_Na-H+_Antiporter"/>
</dbReference>
<dbReference type="Pfam" id="PF03553">
    <property type="entry name" value="Na_H_antiporter"/>
    <property type="match status" value="2"/>
</dbReference>
<feature type="transmembrane region" description="Helical" evidence="9">
    <location>
        <begin position="198"/>
        <end position="218"/>
    </location>
</feature>
<keyword evidence="6 9" id="KW-1133">Transmembrane helix</keyword>
<organism evidence="11 12">
    <name type="scientific">Alkalicella caledoniensis</name>
    <dbReference type="NCBI Taxonomy" id="2731377"/>
    <lineage>
        <taxon>Bacteria</taxon>
        <taxon>Bacillati</taxon>
        <taxon>Bacillota</taxon>
        <taxon>Clostridia</taxon>
        <taxon>Eubacteriales</taxon>
        <taxon>Proteinivoracaceae</taxon>
        <taxon>Alkalicella</taxon>
    </lineage>
</organism>
<proteinExistence type="inferred from homology"/>
<evidence type="ECO:0000256" key="8">
    <source>
        <dbReference type="ARBA" id="ARBA00038435"/>
    </source>
</evidence>
<reference evidence="11 12" key="1">
    <citation type="submission" date="2020-07" db="EMBL/GenBank/DDBJ databases">
        <title>Alkalicella. sp. LB2 genome.</title>
        <authorList>
            <person name="Postec A."/>
            <person name="Quemeneur M."/>
        </authorList>
    </citation>
    <scope>NUCLEOTIDE SEQUENCE [LARGE SCALE GENOMIC DNA]</scope>
    <source>
        <strain evidence="11 12">LB2</strain>
    </source>
</reference>
<evidence type="ECO:0000313" key="11">
    <source>
        <dbReference type="EMBL" id="QNO15525.1"/>
    </source>
</evidence>
<feature type="transmembrane region" description="Helical" evidence="9">
    <location>
        <begin position="239"/>
        <end position="270"/>
    </location>
</feature>
<feature type="transmembrane region" description="Helical" evidence="9">
    <location>
        <begin position="282"/>
        <end position="306"/>
    </location>
</feature>
<dbReference type="Proteomes" id="UP000516160">
    <property type="component" value="Chromosome"/>
</dbReference>
<dbReference type="AlphaFoldDB" id="A0A7G9WA13"/>
<dbReference type="GO" id="GO:0015297">
    <property type="term" value="F:antiporter activity"/>
    <property type="evidence" value="ECO:0007669"/>
    <property type="project" value="UniProtKB-KW"/>
</dbReference>
<accession>A0A7G9WA13</accession>
<dbReference type="GO" id="GO:0005886">
    <property type="term" value="C:plasma membrane"/>
    <property type="evidence" value="ECO:0007669"/>
    <property type="project" value="UniProtKB-SubCell"/>
</dbReference>
<feature type="domain" description="Na+/H+ antiporter NhaC-like C-terminal" evidence="10">
    <location>
        <begin position="230"/>
        <end position="426"/>
    </location>
</feature>
<keyword evidence="3" id="KW-0050">Antiport</keyword>
<name>A0A7G9WA13_ALKCA</name>
<gene>
    <name evidence="11" type="ORF">HYG86_12470</name>
</gene>
<comment type="similarity">
    <text evidence="8">Belongs to the NhaC Na(+)/H(+) (TC 2.A.35) antiporter family.</text>
</comment>
<feature type="transmembrane region" description="Helical" evidence="9">
    <location>
        <begin position="145"/>
        <end position="165"/>
    </location>
</feature>
<evidence type="ECO:0000256" key="7">
    <source>
        <dbReference type="ARBA" id="ARBA00023136"/>
    </source>
</evidence>
<feature type="transmembrane region" description="Helical" evidence="9">
    <location>
        <begin position="12"/>
        <end position="29"/>
    </location>
</feature>
<dbReference type="KEGG" id="acae:HYG86_12470"/>
<keyword evidence="7 9" id="KW-0472">Membrane</keyword>
<keyword evidence="2" id="KW-0813">Transport</keyword>
<evidence type="ECO:0000256" key="2">
    <source>
        <dbReference type="ARBA" id="ARBA00022448"/>
    </source>
</evidence>
<feature type="domain" description="Na+/H+ antiporter NhaC-like C-terminal" evidence="10">
    <location>
        <begin position="8"/>
        <end position="218"/>
    </location>
</feature>
<keyword evidence="12" id="KW-1185">Reference proteome</keyword>
<dbReference type="RefSeq" id="WP_213165896.1">
    <property type="nucleotide sequence ID" value="NZ_CP058559.1"/>
</dbReference>
<dbReference type="InterPro" id="IPR018461">
    <property type="entry name" value="Na/H_Antiport_NhaC-like_C"/>
</dbReference>
<comment type="subcellular location">
    <subcellularLocation>
        <location evidence="1">Cell membrane</location>
        <topology evidence="1">Multi-pass membrane protein</topology>
    </subcellularLocation>
</comment>
<feature type="transmembrane region" description="Helical" evidence="9">
    <location>
        <begin position="413"/>
        <end position="432"/>
    </location>
</feature>
<evidence type="ECO:0000256" key="6">
    <source>
        <dbReference type="ARBA" id="ARBA00022989"/>
    </source>
</evidence>
<evidence type="ECO:0000256" key="5">
    <source>
        <dbReference type="ARBA" id="ARBA00022692"/>
    </source>
</evidence>
<evidence type="ECO:0000313" key="12">
    <source>
        <dbReference type="Proteomes" id="UP000516160"/>
    </source>
</evidence>
<evidence type="ECO:0000256" key="4">
    <source>
        <dbReference type="ARBA" id="ARBA00022475"/>
    </source>
</evidence>
<protein>
    <submittedName>
        <fullName evidence="11">Na+/H+ antiporter NhaC family protein</fullName>
    </submittedName>
</protein>